<comment type="caution">
    <text evidence="1">The sequence shown here is derived from an EMBL/GenBank/DDBJ whole genome shotgun (WGS) entry which is preliminary data.</text>
</comment>
<gene>
    <name evidence="1" type="ORF">V6N11_082588</name>
</gene>
<accession>A0ABR2N933</accession>
<keyword evidence="2" id="KW-1185">Reference proteome</keyword>
<dbReference type="PANTHER" id="PTHR30566">
    <property type="entry name" value="YNAI-RELATED MECHANOSENSITIVE ION CHANNEL"/>
    <property type="match status" value="1"/>
</dbReference>
<reference evidence="1 2" key="1">
    <citation type="journal article" date="2024" name="G3 (Bethesda)">
        <title>Genome assembly of Hibiscus sabdariffa L. provides insights into metabolisms of medicinal natural products.</title>
        <authorList>
            <person name="Kim T."/>
        </authorList>
    </citation>
    <scope>NUCLEOTIDE SEQUENCE [LARGE SCALE GENOMIC DNA]</scope>
    <source>
        <strain evidence="1">TK-2024</strain>
        <tissue evidence="1">Old leaves</tissue>
    </source>
</reference>
<dbReference type="Proteomes" id="UP001396334">
    <property type="component" value="Unassembled WGS sequence"/>
</dbReference>
<evidence type="ECO:0000313" key="2">
    <source>
        <dbReference type="Proteomes" id="UP001396334"/>
    </source>
</evidence>
<evidence type="ECO:0000313" key="1">
    <source>
        <dbReference type="EMBL" id="KAK8972659.1"/>
    </source>
</evidence>
<name>A0ABR2N933_9ROSI</name>
<protein>
    <submittedName>
        <fullName evidence="1">Uncharacterized protein</fullName>
    </submittedName>
</protein>
<dbReference type="EMBL" id="JBBPBN010000207">
    <property type="protein sequence ID" value="KAK8972659.1"/>
    <property type="molecule type" value="Genomic_DNA"/>
</dbReference>
<dbReference type="PANTHER" id="PTHR30566:SF5">
    <property type="entry name" value="MECHANOSENSITIVE ION CHANNEL PROTEIN 1, MITOCHONDRIAL-RELATED"/>
    <property type="match status" value="1"/>
</dbReference>
<proteinExistence type="predicted"/>
<sequence>MCIVSGVFFSKCYRCTPNAELKAAYLVLQCLSIPECKPNMPAVVKELEQFQDSNDDKGGPRNASVCSSHPNSWYAHKKTPNELCSESILQPSASPLRNALPYCQLWILVYSSMMVAVATSSIPLHYVAQAWRGAAILSFVWFLHRWKANVLGRVVAAQNLAGIDRDKFSSVGLFVIGLMPLAGRSIGFLSWRKNVHCRTSARKLVIQLVDLPVNL</sequence>
<organism evidence="1 2">
    <name type="scientific">Hibiscus sabdariffa</name>
    <name type="common">roselle</name>
    <dbReference type="NCBI Taxonomy" id="183260"/>
    <lineage>
        <taxon>Eukaryota</taxon>
        <taxon>Viridiplantae</taxon>
        <taxon>Streptophyta</taxon>
        <taxon>Embryophyta</taxon>
        <taxon>Tracheophyta</taxon>
        <taxon>Spermatophyta</taxon>
        <taxon>Magnoliopsida</taxon>
        <taxon>eudicotyledons</taxon>
        <taxon>Gunneridae</taxon>
        <taxon>Pentapetalae</taxon>
        <taxon>rosids</taxon>
        <taxon>malvids</taxon>
        <taxon>Malvales</taxon>
        <taxon>Malvaceae</taxon>
        <taxon>Malvoideae</taxon>
        <taxon>Hibiscus</taxon>
    </lineage>
</organism>